<dbReference type="EMBL" id="MU839838">
    <property type="protein sequence ID" value="KAK1752879.1"/>
    <property type="molecule type" value="Genomic_DNA"/>
</dbReference>
<organism evidence="1 2">
    <name type="scientific">Echria macrotheca</name>
    <dbReference type="NCBI Taxonomy" id="438768"/>
    <lineage>
        <taxon>Eukaryota</taxon>
        <taxon>Fungi</taxon>
        <taxon>Dikarya</taxon>
        <taxon>Ascomycota</taxon>
        <taxon>Pezizomycotina</taxon>
        <taxon>Sordariomycetes</taxon>
        <taxon>Sordariomycetidae</taxon>
        <taxon>Sordariales</taxon>
        <taxon>Schizotheciaceae</taxon>
        <taxon>Echria</taxon>
    </lineage>
</organism>
<evidence type="ECO:0000313" key="1">
    <source>
        <dbReference type="EMBL" id="KAK1752879.1"/>
    </source>
</evidence>
<proteinExistence type="predicted"/>
<accession>A0AAJ0F984</accession>
<name>A0AAJ0F984_9PEZI</name>
<gene>
    <name evidence="1" type="ORF">QBC47DRAFT_404237</name>
</gene>
<comment type="caution">
    <text evidence="1">The sequence shown here is derived from an EMBL/GenBank/DDBJ whole genome shotgun (WGS) entry which is preliminary data.</text>
</comment>
<evidence type="ECO:0000313" key="2">
    <source>
        <dbReference type="Proteomes" id="UP001239445"/>
    </source>
</evidence>
<keyword evidence="2" id="KW-1185">Reference proteome</keyword>
<reference evidence="1" key="1">
    <citation type="submission" date="2023-06" db="EMBL/GenBank/DDBJ databases">
        <title>Genome-scale phylogeny and comparative genomics of the fungal order Sordariales.</title>
        <authorList>
            <consortium name="Lawrence Berkeley National Laboratory"/>
            <person name="Hensen N."/>
            <person name="Bonometti L."/>
            <person name="Westerberg I."/>
            <person name="Brannstrom I.O."/>
            <person name="Guillou S."/>
            <person name="Cros-Aarteil S."/>
            <person name="Calhoun S."/>
            <person name="Haridas S."/>
            <person name="Kuo A."/>
            <person name="Mondo S."/>
            <person name="Pangilinan J."/>
            <person name="Riley R."/>
            <person name="Labutti K."/>
            <person name="Andreopoulos B."/>
            <person name="Lipzen A."/>
            <person name="Chen C."/>
            <person name="Yanf M."/>
            <person name="Daum C."/>
            <person name="Ng V."/>
            <person name="Clum A."/>
            <person name="Steindorff A."/>
            <person name="Ohm R."/>
            <person name="Martin F."/>
            <person name="Silar P."/>
            <person name="Natvig D."/>
            <person name="Lalanne C."/>
            <person name="Gautier V."/>
            <person name="Ament-Velasquez S.L."/>
            <person name="Kruys A."/>
            <person name="Hutchinson M.I."/>
            <person name="Powell A.J."/>
            <person name="Barry K."/>
            <person name="Miller A.N."/>
            <person name="Grigoriev I.V."/>
            <person name="Debuchy R."/>
            <person name="Gladieux P."/>
            <person name="Thoren M.H."/>
            <person name="Johannesson H."/>
        </authorList>
    </citation>
    <scope>NUCLEOTIDE SEQUENCE</scope>
    <source>
        <strain evidence="1">PSN4</strain>
    </source>
</reference>
<dbReference type="Proteomes" id="UP001239445">
    <property type="component" value="Unassembled WGS sequence"/>
</dbReference>
<protein>
    <submittedName>
        <fullName evidence="1">Uncharacterized protein</fullName>
    </submittedName>
</protein>
<dbReference type="AlphaFoldDB" id="A0AAJ0F984"/>
<sequence length="521" mass="60656">MTSAAHHFVALPELVRATIDQIRDRNQLGTLRLVNRTFNEAVKRVLFREIQVNRKGLTQLRREQAVFPHIRKLDFEGCLFSEDGRDNKRLRMLLRRMPMLETFICRSHIEPRSISTLSRHTRVRSVSFNFASMDTAIFGFEDTEWANATAWARQRYYVPDFSGFYGRLEELTLDNLYGDLIQWRTLLVQLFQNSPRMRKLSLSLCPDAILRHSLRGRGSQYQDWFSRLCQEYGETGAAPLPLRSLHCGNFVEPENGSLLRQLIDPAHLEQVFLADRWDAAYEVFANAPRLRRLVVPKYSQALHMAFATMEDPSRARNMAIWTDPNHNVTDHKTTSLLMPDERYPKLPLRLRALQVDVEHVINRKLSKWKEDPDVFQLDIDNVLDPLVTGDDGAIESLMLCFPWIPLGDHLLNGYLELFGRTLSRLTNLTVLYVYVHNNENLNCNRTFKDIAERLAVSIPRLCYIHVTGMTTFWNDWRPWKVTRDGDGEVQLQFVSDEREAEELEMYNLASHCFKRPPSGAF</sequence>